<dbReference type="FunFam" id="1.10.287.950:FF:000001">
    <property type="entry name" value="Methyl-accepting chemotaxis sensory transducer"/>
    <property type="match status" value="1"/>
</dbReference>
<evidence type="ECO:0000259" key="7">
    <source>
        <dbReference type="PROSITE" id="PS50111"/>
    </source>
</evidence>
<protein>
    <recommendedName>
        <fullName evidence="10">Methyl-accepting transducer domain-containing protein</fullName>
    </recommendedName>
</protein>
<keyword evidence="4" id="KW-0472">Membrane</keyword>
<dbReference type="SMART" id="SM00283">
    <property type="entry name" value="MA"/>
    <property type="match status" value="1"/>
</dbReference>
<dbReference type="SUPFAM" id="SSF58104">
    <property type="entry name" value="Methyl-accepting chemotaxis protein (MCP) signaling domain"/>
    <property type="match status" value="1"/>
</dbReference>
<evidence type="ECO:0000256" key="2">
    <source>
        <dbReference type="ARBA" id="ARBA00022692"/>
    </source>
</evidence>
<dbReference type="CDD" id="cd11386">
    <property type="entry name" value="MCP_signal"/>
    <property type="match status" value="1"/>
</dbReference>
<comment type="caution">
    <text evidence="9">The sequence shown here is derived from an EMBL/GenBank/DDBJ whole genome shotgun (WGS) entry which is preliminary data.</text>
</comment>
<dbReference type="GO" id="GO:0007165">
    <property type="term" value="P:signal transduction"/>
    <property type="evidence" value="ECO:0007669"/>
    <property type="project" value="UniProtKB-KW"/>
</dbReference>
<dbReference type="PANTHER" id="PTHR32089:SF119">
    <property type="entry name" value="METHYL-ACCEPTING CHEMOTAXIS PROTEIN CTPL"/>
    <property type="match status" value="1"/>
</dbReference>
<keyword evidence="5" id="KW-0807">Transducer</keyword>
<keyword evidence="3" id="KW-1133">Transmembrane helix</keyword>
<accession>A0A0F9V498</accession>
<evidence type="ECO:0000259" key="8">
    <source>
        <dbReference type="PROSITE" id="PS50885"/>
    </source>
</evidence>
<dbReference type="PROSITE" id="PS50111">
    <property type="entry name" value="CHEMOTAXIS_TRANSDUC_2"/>
    <property type="match status" value="1"/>
</dbReference>
<gene>
    <name evidence="9" type="ORF">LCGC14_0131880</name>
</gene>
<comment type="similarity">
    <text evidence="6">Belongs to the methyl-accepting chemotaxis (MCP) protein family.</text>
</comment>
<organism evidence="9">
    <name type="scientific">marine sediment metagenome</name>
    <dbReference type="NCBI Taxonomy" id="412755"/>
    <lineage>
        <taxon>unclassified sequences</taxon>
        <taxon>metagenomes</taxon>
        <taxon>ecological metagenomes</taxon>
    </lineage>
</organism>
<dbReference type="PANTHER" id="PTHR32089">
    <property type="entry name" value="METHYL-ACCEPTING CHEMOTAXIS PROTEIN MCPB"/>
    <property type="match status" value="1"/>
</dbReference>
<evidence type="ECO:0000313" key="9">
    <source>
        <dbReference type="EMBL" id="KKO00076.1"/>
    </source>
</evidence>
<feature type="domain" description="HAMP" evidence="8">
    <location>
        <begin position="325"/>
        <end position="378"/>
    </location>
</feature>
<evidence type="ECO:0000256" key="6">
    <source>
        <dbReference type="ARBA" id="ARBA00029447"/>
    </source>
</evidence>
<dbReference type="InterPro" id="IPR004089">
    <property type="entry name" value="MCPsignal_dom"/>
</dbReference>
<feature type="domain" description="Methyl-accepting transducer" evidence="7">
    <location>
        <begin position="383"/>
        <end position="619"/>
    </location>
</feature>
<dbReference type="AlphaFoldDB" id="A0A0F9V498"/>
<evidence type="ECO:0000256" key="5">
    <source>
        <dbReference type="ARBA" id="ARBA00023224"/>
    </source>
</evidence>
<sequence length="655" mass="71364">MRLKSLTLFNTGLLVAVGIALGASLWWSQHALKTPYALMDTYLNIVAQVQSLQRDTEAYRISGDALRHQEAQNTAIAVAENLQLLPANIRQPLEQPLTDFTEFVGADLLAVGKLAGDPQALLVQAEREIMAELQSLTSYANASAAENSRTALQYITLLDSLQSDLLRISLARARLFSQNDPALMENLKRLISTAQHNAEELQQLPLLGVVSETSVSADPFASLLGVDSASQATQTDPGADYKRALQSLLTRYPAELQRTGELIAERARLQDITRERTANLQQGADLIRPALTAERDSITHQVRNVQLAIIALIILIALLIDRIQRSIANAISHFAPALSTYASGDFRKPVNTHSKTRELVQLEHSANQLRSYLIDLVTTINQQAESLNGTSLQLDQLSAETHDRAAQQQRDTQEINQDIGGMEEAVRLVATSAGESAELARSANREVRDGQEVIGGTIAQMQQLVSEVEATARTIGRMVSESDTIGGVLQVIQGIAEQTNLLALNAAIEAARAGEAGRGFAVVADEVRQLAQRTAGSTQEIRQLIESLQQVARQSATQMNEQVRHAQNTAEQGQRAEAALSSIVSAILRITELAEHIASHTDTQSGQVRTIRENSQQIHQLTEENLGMVSQTREHTQQISQRSSALLSAVSAFKI</sequence>
<evidence type="ECO:0000256" key="1">
    <source>
        <dbReference type="ARBA" id="ARBA00004141"/>
    </source>
</evidence>
<keyword evidence="2" id="KW-0812">Transmembrane</keyword>
<dbReference type="Gene3D" id="1.10.287.950">
    <property type="entry name" value="Methyl-accepting chemotaxis protein"/>
    <property type="match status" value="1"/>
</dbReference>
<comment type="subcellular location">
    <subcellularLocation>
        <location evidence="1">Membrane</location>
        <topology evidence="1">Multi-pass membrane protein</topology>
    </subcellularLocation>
</comment>
<dbReference type="GO" id="GO:0016020">
    <property type="term" value="C:membrane"/>
    <property type="evidence" value="ECO:0007669"/>
    <property type="project" value="UniProtKB-SubCell"/>
</dbReference>
<evidence type="ECO:0008006" key="10">
    <source>
        <dbReference type="Google" id="ProtNLM"/>
    </source>
</evidence>
<dbReference type="PROSITE" id="PS50885">
    <property type="entry name" value="HAMP"/>
    <property type="match status" value="1"/>
</dbReference>
<dbReference type="Pfam" id="PF00015">
    <property type="entry name" value="MCPsignal"/>
    <property type="match status" value="1"/>
</dbReference>
<evidence type="ECO:0000256" key="3">
    <source>
        <dbReference type="ARBA" id="ARBA00022989"/>
    </source>
</evidence>
<reference evidence="9" key="1">
    <citation type="journal article" date="2015" name="Nature">
        <title>Complex archaea that bridge the gap between prokaryotes and eukaryotes.</title>
        <authorList>
            <person name="Spang A."/>
            <person name="Saw J.H."/>
            <person name="Jorgensen S.L."/>
            <person name="Zaremba-Niedzwiedzka K."/>
            <person name="Martijn J."/>
            <person name="Lind A.E."/>
            <person name="van Eijk R."/>
            <person name="Schleper C."/>
            <person name="Guy L."/>
            <person name="Ettema T.J."/>
        </authorList>
    </citation>
    <scope>NUCLEOTIDE SEQUENCE</scope>
</reference>
<proteinExistence type="inferred from homology"/>
<dbReference type="InterPro" id="IPR003660">
    <property type="entry name" value="HAMP_dom"/>
</dbReference>
<dbReference type="EMBL" id="LAZR01000043">
    <property type="protein sequence ID" value="KKO00076.1"/>
    <property type="molecule type" value="Genomic_DNA"/>
</dbReference>
<name>A0A0F9V498_9ZZZZ</name>
<evidence type="ECO:0000256" key="4">
    <source>
        <dbReference type="ARBA" id="ARBA00023136"/>
    </source>
</evidence>